<name>J3N9R9_ORYBR</name>
<evidence type="ECO:0000313" key="2">
    <source>
        <dbReference type="EnsemblPlants" id="OB11G25550.1"/>
    </source>
</evidence>
<dbReference type="InterPro" id="IPR036047">
    <property type="entry name" value="F-box-like_dom_sf"/>
</dbReference>
<dbReference type="GeneID" id="121055689"/>
<dbReference type="KEGG" id="obr:121055689"/>
<dbReference type="Gene3D" id="3.80.10.10">
    <property type="entry name" value="Ribonuclease Inhibitor"/>
    <property type="match status" value="1"/>
</dbReference>
<dbReference type="InterPro" id="IPR001810">
    <property type="entry name" value="F-box_dom"/>
</dbReference>
<protein>
    <recommendedName>
        <fullName evidence="1">F-box domain-containing protein</fullName>
    </recommendedName>
</protein>
<proteinExistence type="predicted"/>
<dbReference type="HOGENOM" id="CLU_044915_1_0_1"/>
<dbReference type="OrthoDB" id="611282at2759"/>
<dbReference type="PANTHER" id="PTHR38926:SF71">
    <property type="entry name" value="OS08G0194350 PROTEIN"/>
    <property type="match status" value="1"/>
</dbReference>
<dbReference type="RefSeq" id="XP_040384508.1">
    <property type="nucleotide sequence ID" value="XM_040528574.1"/>
</dbReference>
<evidence type="ECO:0000259" key="1">
    <source>
        <dbReference type="PROSITE" id="PS50181"/>
    </source>
</evidence>
<dbReference type="SUPFAM" id="SSF81383">
    <property type="entry name" value="F-box domain"/>
    <property type="match status" value="1"/>
</dbReference>
<dbReference type="Proteomes" id="UP000006038">
    <property type="component" value="Chromosome 11"/>
</dbReference>
<dbReference type="SUPFAM" id="SSF52047">
    <property type="entry name" value="RNI-like"/>
    <property type="match status" value="1"/>
</dbReference>
<dbReference type="PROSITE" id="PS50181">
    <property type="entry name" value="FBOX"/>
    <property type="match status" value="1"/>
</dbReference>
<sequence length="266" mass="29543">MDAPPAPGTTRDWSELPADALSVVFAKVSAVDVLAGAGLVCRSWLDAAKMPDLWRSVDMDDAVEFLHRGDQDRDVLVLRAMAKVAVDRSGGRLEVFKGKRFVSDALLEYIVDRSPGLKVISISCFYDDISWLSLEMLAAMARKCPLLEEIDCGGGVVVYPSGLRGHLLHALAGLRQLRRLTLRGIGFDSSKDELMAIVDGCPYLELLDLSCCWFLFHVDDALLAKCARIRTLKLPPSYSDDDDVYCYDEPSVYRDADLFDCYYNSD</sequence>
<accession>J3N9R9</accession>
<reference evidence="2" key="2">
    <citation type="submission" date="2013-04" db="UniProtKB">
        <authorList>
            <consortium name="EnsemblPlants"/>
        </authorList>
    </citation>
    <scope>IDENTIFICATION</scope>
</reference>
<gene>
    <name evidence="2" type="primary">LOC121055689</name>
</gene>
<dbReference type="eggNOG" id="KOG1947">
    <property type="taxonomic scope" value="Eukaryota"/>
</dbReference>
<dbReference type="PANTHER" id="PTHR38926">
    <property type="entry name" value="F-BOX DOMAIN CONTAINING PROTEIN, EXPRESSED"/>
    <property type="match status" value="1"/>
</dbReference>
<dbReference type="FunFam" id="1.20.1280.50:FF:000037">
    <property type="entry name" value="F-box protein SKIP19"/>
    <property type="match status" value="1"/>
</dbReference>
<dbReference type="Gramene" id="OB11G25550.1">
    <property type="protein sequence ID" value="OB11G25550.1"/>
    <property type="gene ID" value="OB11G25550"/>
</dbReference>
<dbReference type="InterPro" id="IPR032675">
    <property type="entry name" value="LRR_dom_sf"/>
</dbReference>
<dbReference type="AlphaFoldDB" id="J3N9R9"/>
<keyword evidence="3" id="KW-1185">Reference proteome</keyword>
<dbReference type="EnsemblPlants" id="OB11G25550.1">
    <property type="protein sequence ID" value="OB11G25550.1"/>
    <property type="gene ID" value="OB11G25550"/>
</dbReference>
<dbReference type="Pfam" id="PF12937">
    <property type="entry name" value="F-box-like"/>
    <property type="match status" value="1"/>
</dbReference>
<dbReference type="Gene3D" id="1.20.1280.50">
    <property type="match status" value="1"/>
</dbReference>
<evidence type="ECO:0000313" key="3">
    <source>
        <dbReference type="Proteomes" id="UP000006038"/>
    </source>
</evidence>
<organism evidence="2">
    <name type="scientific">Oryza brachyantha</name>
    <name type="common">malo sina</name>
    <dbReference type="NCBI Taxonomy" id="4533"/>
    <lineage>
        <taxon>Eukaryota</taxon>
        <taxon>Viridiplantae</taxon>
        <taxon>Streptophyta</taxon>
        <taxon>Embryophyta</taxon>
        <taxon>Tracheophyta</taxon>
        <taxon>Spermatophyta</taxon>
        <taxon>Magnoliopsida</taxon>
        <taxon>Liliopsida</taxon>
        <taxon>Poales</taxon>
        <taxon>Poaceae</taxon>
        <taxon>BOP clade</taxon>
        <taxon>Oryzoideae</taxon>
        <taxon>Oryzeae</taxon>
        <taxon>Oryzinae</taxon>
        <taxon>Oryza</taxon>
    </lineage>
</organism>
<reference evidence="2" key="1">
    <citation type="journal article" date="2013" name="Nat. Commun.">
        <title>Whole-genome sequencing of Oryza brachyantha reveals mechanisms underlying Oryza genome evolution.</title>
        <authorList>
            <person name="Chen J."/>
            <person name="Huang Q."/>
            <person name="Gao D."/>
            <person name="Wang J."/>
            <person name="Lang Y."/>
            <person name="Liu T."/>
            <person name="Li B."/>
            <person name="Bai Z."/>
            <person name="Luis Goicoechea J."/>
            <person name="Liang C."/>
            <person name="Chen C."/>
            <person name="Zhang W."/>
            <person name="Sun S."/>
            <person name="Liao Y."/>
            <person name="Zhang X."/>
            <person name="Yang L."/>
            <person name="Song C."/>
            <person name="Wang M."/>
            <person name="Shi J."/>
            <person name="Liu G."/>
            <person name="Liu J."/>
            <person name="Zhou H."/>
            <person name="Zhou W."/>
            <person name="Yu Q."/>
            <person name="An N."/>
            <person name="Chen Y."/>
            <person name="Cai Q."/>
            <person name="Wang B."/>
            <person name="Liu B."/>
            <person name="Min J."/>
            <person name="Huang Y."/>
            <person name="Wu H."/>
            <person name="Li Z."/>
            <person name="Zhang Y."/>
            <person name="Yin Y."/>
            <person name="Song W."/>
            <person name="Jiang J."/>
            <person name="Jackson S.A."/>
            <person name="Wing R.A."/>
            <person name="Wang J."/>
            <person name="Chen M."/>
        </authorList>
    </citation>
    <scope>NUCLEOTIDE SEQUENCE [LARGE SCALE GENOMIC DNA]</scope>
    <source>
        <strain evidence="2">cv. IRGC 101232</strain>
    </source>
</reference>
<dbReference type="OMA" id="CSDETRM"/>
<dbReference type="STRING" id="4533.J3N9R9"/>
<feature type="domain" description="F-box" evidence="1">
    <location>
        <begin position="10"/>
        <end position="57"/>
    </location>
</feature>